<dbReference type="InterPro" id="IPR031009">
    <property type="entry name" value="Tcm_partner"/>
</dbReference>
<gene>
    <name evidence="1" type="ORF">EZS27_036591</name>
</gene>
<protein>
    <recommendedName>
        <fullName evidence="2">Three-Cys-motif partner protein TcmP</fullName>
    </recommendedName>
</protein>
<evidence type="ECO:0000313" key="1">
    <source>
        <dbReference type="EMBL" id="KAA6312486.1"/>
    </source>
</evidence>
<reference evidence="1" key="1">
    <citation type="submission" date="2019-03" db="EMBL/GenBank/DDBJ databases">
        <title>Single cell metagenomics reveals metabolic interactions within the superorganism composed of flagellate Streblomastix strix and complex community of Bacteroidetes bacteria on its surface.</title>
        <authorList>
            <person name="Treitli S.C."/>
            <person name="Kolisko M."/>
            <person name="Husnik F."/>
            <person name="Keeling P."/>
            <person name="Hampl V."/>
        </authorList>
    </citation>
    <scope>NUCLEOTIDE SEQUENCE</scope>
    <source>
        <strain evidence="1">STM</strain>
    </source>
</reference>
<evidence type="ECO:0008006" key="2">
    <source>
        <dbReference type="Google" id="ProtNLM"/>
    </source>
</evidence>
<name>A0A5J4PS90_9ZZZZ</name>
<comment type="caution">
    <text evidence="1">The sequence shown here is derived from an EMBL/GenBank/DDBJ whole genome shotgun (WGS) entry which is preliminary data.</text>
</comment>
<dbReference type="NCBIfam" id="TIGR04474">
    <property type="entry name" value="tcm_partner"/>
    <property type="match status" value="1"/>
</dbReference>
<accession>A0A5J4PS90</accession>
<proteinExistence type="predicted"/>
<sequence>MPRKDLHSKPFDEGTITKLAIFENYAKEWIPTFVMSSSVKEIWIFDFFAGTGYDLNGVAGSPVRILQQIKNQIGNIFKQKTKINICFNEFDKDKFALLEESCKQFLKGNPELERAEVKVYYRNADFAKIFPKAITIIQKYPSLVYLDQNGMKFLSDKYFLELEKTKTTDFLYFLSSSYFWRFGNRKAFQDNLIIDMEKAKQNPYILCSGINYVIKRLKFES</sequence>
<dbReference type="EMBL" id="SNRY01006486">
    <property type="protein sequence ID" value="KAA6312486.1"/>
    <property type="molecule type" value="Genomic_DNA"/>
</dbReference>
<organism evidence="1">
    <name type="scientific">termite gut metagenome</name>
    <dbReference type="NCBI Taxonomy" id="433724"/>
    <lineage>
        <taxon>unclassified sequences</taxon>
        <taxon>metagenomes</taxon>
        <taxon>organismal metagenomes</taxon>
    </lineage>
</organism>
<dbReference type="AlphaFoldDB" id="A0A5J4PS90"/>